<evidence type="ECO:0000313" key="3">
    <source>
        <dbReference type="WBParaSite" id="L893_g28503.t1"/>
    </source>
</evidence>
<keyword evidence="1" id="KW-0732">Signal</keyword>
<accession>A0A1I7ZPJ2</accession>
<dbReference type="Proteomes" id="UP000095287">
    <property type="component" value="Unplaced"/>
</dbReference>
<evidence type="ECO:0000256" key="1">
    <source>
        <dbReference type="SAM" id="SignalP"/>
    </source>
</evidence>
<feature type="signal peptide" evidence="1">
    <location>
        <begin position="1"/>
        <end position="20"/>
    </location>
</feature>
<sequence>MRSLCAALLVVCWTVLVVTAKPSGDAEWHTNWYMMRMLNRLPSKRNFFMAQYADNGLNSLAEKYGLGSPHSKRSVALEDDGWSGSKRNWDSDLLDPTADFTIKFGKRNAAAENLEDVILRLGRR</sequence>
<name>A0A1I7ZPJ2_9BILA</name>
<feature type="chain" id="PRO_5009313736" evidence="1">
    <location>
        <begin position="21"/>
        <end position="124"/>
    </location>
</feature>
<dbReference type="WBParaSite" id="L893_g28503.t1">
    <property type="protein sequence ID" value="L893_g28503.t1"/>
    <property type="gene ID" value="L893_g28503"/>
</dbReference>
<proteinExistence type="predicted"/>
<dbReference type="AlphaFoldDB" id="A0A1I7ZPJ2"/>
<evidence type="ECO:0000313" key="2">
    <source>
        <dbReference type="Proteomes" id="UP000095287"/>
    </source>
</evidence>
<reference evidence="3" key="1">
    <citation type="submission" date="2016-11" db="UniProtKB">
        <authorList>
            <consortium name="WormBaseParasite"/>
        </authorList>
    </citation>
    <scope>IDENTIFICATION</scope>
</reference>
<keyword evidence="2" id="KW-1185">Reference proteome</keyword>
<protein>
    <submittedName>
        <fullName evidence="3">Organ specific protein</fullName>
    </submittedName>
</protein>
<organism evidence="2 3">
    <name type="scientific">Steinernema glaseri</name>
    <dbReference type="NCBI Taxonomy" id="37863"/>
    <lineage>
        <taxon>Eukaryota</taxon>
        <taxon>Metazoa</taxon>
        <taxon>Ecdysozoa</taxon>
        <taxon>Nematoda</taxon>
        <taxon>Chromadorea</taxon>
        <taxon>Rhabditida</taxon>
        <taxon>Tylenchina</taxon>
        <taxon>Panagrolaimomorpha</taxon>
        <taxon>Strongyloidoidea</taxon>
        <taxon>Steinernematidae</taxon>
        <taxon>Steinernema</taxon>
    </lineage>
</organism>